<reference evidence="1 2" key="1">
    <citation type="submission" date="2016-03" db="EMBL/GenBank/DDBJ databases">
        <title>Comparative genomics of the ectomycorrhizal sister species Rhizopogon vinicolor and Rhizopogon vesiculosus (Basidiomycota: Boletales) reveals a divergence of the mating type B locus.</title>
        <authorList>
            <person name="Mujic A.B."/>
            <person name="Kuo A."/>
            <person name="Tritt A."/>
            <person name="Lipzen A."/>
            <person name="Chen C."/>
            <person name="Johnson J."/>
            <person name="Sharma A."/>
            <person name="Barry K."/>
            <person name="Grigoriev I.V."/>
            <person name="Spatafora J.W."/>
        </authorList>
    </citation>
    <scope>NUCLEOTIDE SEQUENCE [LARGE SCALE GENOMIC DNA]</scope>
    <source>
        <strain evidence="1 2">AM-OR11-056</strain>
    </source>
</reference>
<name>A0A1J8QMX4_9AGAM</name>
<keyword evidence="2" id="KW-1185">Reference proteome</keyword>
<sequence length="63" mass="6560">MSLSAVPCEQAFSSGAITSTIRRNSLVPSTFSALQLLKAAHKNGHVSAASEVARQADLFADLS</sequence>
<dbReference type="EMBL" id="LVVM01003440">
    <property type="protein sequence ID" value="OJA14897.1"/>
    <property type="molecule type" value="Genomic_DNA"/>
</dbReference>
<evidence type="ECO:0000313" key="1">
    <source>
        <dbReference type="EMBL" id="OJA14897.1"/>
    </source>
</evidence>
<organism evidence="1 2">
    <name type="scientific">Rhizopogon vesiculosus</name>
    <dbReference type="NCBI Taxonomy" id="180088"/>
    <lineage>
        <taxon>Eukaryota</taxon>
        <taxon>Fungi</taxon>
        <taxon>Dikarya</taxon>
        <taxon>Basidiomycota</taxon>
        <taxon>Agaricomycotina</taxon>
        <taxon>Agaricomycetes</taxon>
        <taxon>Agaricomycetidae</taxon>
        <taxon>Boletales</taxon>
        <taxon>Suillineae</taxon>
        <taxon>Rhizopogonaceae</taxon>
        <taxon>Rhizopogon</taxon>
    </lineage>
</organism>
<dbReference type="Proteomes" id="UP000183567">
    <property type="component" value="Unassembled WGS sequence"/>
</dbReference>
<accession>A0A1J8QMX4</accession>
<protein>
    <recommendedName>
        <fullName evidence="3">HAT C-terminal dimerisation domain-containing protein</fullName>
    </recommendedName>
</protein>
<proteinExistence type="predicted"/>
<evidence type="ECO:0008006" key="3">
    <source>
        <dbReference type="Google" id="ProtNLM"/>
    </source>
</evidence>
<evidence type="ECO:0000313" key="2">
    <source>
        <dbReference type="Proteomes" id="UP000183567"/>
    </source>
</evidence>
<gene>
    <name evidence="1" type="ORF">AZE42_10399</name>
</gene>
<dbReference type="OrthoDB" id="3270175at2759"/>
<comment type="caution">
    <text evidence="1">The sequence shown here is derived from an EMBL/GenBank/DDBJ whole genome shotgun (WGS) entry which is preliminary data.</text>
</comment>
<dbReference type="AlphaFoldDB" id="A0A1J8QMX4"/>